<dbReference type="InterPro" id="IPR000326">
    <property type="entry name" value="PAP2/HPO"/>
</dbReference>
<accession>K2GEK1</accession>
<evidence type="ECO:0000313" key="3">
    <source>
        <dbReference type="EMBL" id="EKE28634.1"/>
    </source>
</evidence>
<feature type="transmembrane region" description="Helical" evidence="1">
    <location>
        <begin position="160"/>
        <end position="177"/>
    </location>
</feature>
<feature type="transmembrane region" description="Helical" evidence="1">
    <location>
        <begin position="65"/>
        <end position="82"/>
    </location>
</feature>
<keyword evidence="1" id="KW-0472">Membrane</keyword>
<comment type="caution">
    <text evidence="3">The sequence shown here is derived from an EMBL/GenBank/DDBJ whole genome shotgun (WGS) entry which is preliminary data.</text>
</comment>
<gene>
    <name evidence="3" type="ORF">ACD_3C00037G0025</name>
</gene>
<reference evidence="3" key="1">
    <citation type="journal article" date="2012" name="Science">
        <title>Fermentation, hydrogen, and sulfur metabolism in multiple uncultivated bacterial phyla.</title>
        <authorList>
            <person name="Wrighton K.C."/>
            <person name="Thomas B.C."/>
            <person name="Sharon I."/>
            <person name="Miller C.S."/>
            <person name="Castelle C.J."/>
            <person name="VerBerkmoes N.C."/>
            <person name="Wilkins M.J."/>
            <person name="Hettich R.L."/>
            <person name="Lipton M.S."/>
            <person name="Williams K.H."/>
            <person name="Long P.E."/>
            <person name="Banfield J.F."/>
        </authorList>
    </citation>
    <scope>NUCLEOTIDE SEQUENCE [LARGE SCALE GENOMIC DNA]</scope>
</reference>
<keyword evidence="1" id="KW-1133">Transmembrane helix</keyword>
<organism evidence="3">
    <name type="scientific">uncultured bacterium</name>
    <name type="common">gcode 4</name>
    <dbReference type="NCBI Taxonomy" id="1234023"/>
    <lineage>
        <taxon>Bacteria</taxon>
        <taxon>environmental samples</taxon>
    </lineage>
</organism>
<feature type="transmembrane region" description="Helical" evidence="1">
    <location>
        <begin position="134"/>
        <end position="154"/>
    </location>
</feature>
<dbReference type="Gene3D" id="1.20.144.10">
    <property type="entry name" value="Phosphatidic acid phosphatase type 2/haloperoxidase"/>
    <property type="match status" value="1"/>
</dbReference>
<proteinExistence type="predicted"/>
<dbReference type="InterPro" id="IPR036938">
    <property type="entry name" value="PAP2/HPO_sf"/>
</dbReference>
<dbReference type="SMART" id="SM00014">
    <property type="entry name" value="acidPPc"/>
    <property type="match status" value="1"/>
</dbReference>
<sequence length="203" mass="23679">MLQDIISIDVRVLNSIMSSVNQSNGILVNLITFFSDFGVFFVALSLVALWLYWTKKKDDEFKKTALIIFYTIAYSFLLYVIINKWFPVRPRPETVSSIRPLIDHLPDNSFPSWHAIFAWAAFAWFMFFWPNTAYLAVLAILSALMFYSRIASWVHYPGDILIGLLLGLLFWFCFYRLQKIPKVKKALDKTNVKIIKLVSYIKL</sequence>
<dbReference type="Pfam" id="PF01569">
    <property type="entry name" value="PAP2"/>
    <property type="match status" value="1"/>
</dbReference>
<keyword evidence="1" id="KW-0812">Transmembrane</keyword>
<name>K2GEK1_9BACT</name>
<evidence type="ECO:0000259" key="2">
    <source>
        <dbReference type="SMART" id="SM00014"/>
    </source>
</evidence>
<evidence type="ECO:0000256" key="1">
    <source>
        <dbReference type="SAM" id="Phobius"/>
    </source>
</evidence>
<dbReference type="SUPFAM" id="SSF48317">
    <property type="entry name" value="Acid phosphatase/Vanadium-dependent haloperoxidase"/>
    <property type="match status" value="1"/>
</dbReference>
<feature type="transmembrane region" description="Helical" evidence="1">
    <location>
        <begin position="110"/>
        <end position="127"/>
    </location>
</feature>
<protein>
    <recommendedName>
        <fullName evidence="2">Phosphatidic acid phosphatase type 2/haloperoxidase domain-containing protein</fullName>
    </recommendedName>
</protein>
<feature type="domain" description="Phosphatidic acid phosphatase type 2/haloperoxidase" evidence="2">
    <location>
        <begin position="67"/>
        <end position="175"/>
    </location>
</feature>
<dbReference type="AlphaFoldDB" id="K2GEK1"/>
<dbReference type="EMBL" id="AMFJ01000311">
    <property type="protein sequence ID" value="EKE28634.1"/>
    <property type="molecule type" value="Genomic_DNA"/>
</dbReference>
<feature type="transmembrane region" description="Helical" evidence="1">
    <location>
        <begin position="26"/>
        <end position="53"/>
    </location>
</feature>